<dbReference type="Proteomes" id="UP000812287">
    <property type="component" value="Unassembled WGS sequence"/>
</dbReference>
<feature type="chain" id="PRO_5040270390" evidence="1">
    <location>
        <begin position="25"/>
        <end position="160"/>
    </location>
</feature>
<keyword evidence="3" id="KW-1185">Reference proteome</keyword>
<protein>
    <submittedName>
        <fullName evidence="2">Uncharacterized protein</fullName>
    </submittedName>
</protein>
<gene>
    <name evidence="2" type="ORF">BT62DRAFT_924839</name>
</gene>
<evidence type="ECO:0000256" key="1">
    <source>
        <dbReference type="SAM" id="SignalP"/>
    </source>
</evidence>
<name>A0A9P8ALV3_9AGAR</name>
<reference evidence="2" key="1">
    <citation type="submission" date="2020-11" db="EMBL/GenBank/DDBJ databases">
        <title>Adaptations for nitrogen fixation in a non-lichenized fungal sporocarp promotes dispersal by wood-feeding termites.</title>
        <authorList>
            <consortium name="DOE Joint Genome Institute"/>
            <person name="Koch R.A."/>
            <person name="Yoon G."/>
            <person name="Arayal U."/>
            <person name="Lail K."/>
            <person name="Amirebrahimi M."/>
            <person name="Labutti K."/>
            <person name="Lipzen A."/>
            <person name="Riley R."/>
            <person name="Barry K."/>
            <person name="Henrissat B."/>
            <person name="Grigoriev I.V."/>
            <person name="Herr J.R."/>
            <person name="Aime M.C."/>
        </authorList>
    </citation>
    <scope>NUCLEOTIDE SEQUENCE</scope>
    <source>
        <strain evidence="2">MCA 3950</strain>
    </source>
</reference>
<dbReference type="AlphaFoldDB" id="A0A9P8ALV3"/>
<evidence type="ECO:0000313" key="3">
    <source>
        <dbReference type="Proteomes" id="UP000812287"/>
    </source>
</evidence>
<accession>A0A9P8ALV3</accession>
<feature type="signal peptide" evidence="1">
    <location>
        <begin position="1"/>
        <end position="24"/>
    </location>
</feature>
<dbReference type="EMBL" id="MU250605">
    <property type="protein sequence ID" value="KAG7439222.1"/>
    <property type="molecule type" value="Genomic_DNA"/>
</dbReference>
<comment type="caution">
    <text evidence="2">The sequence shown here is derived from an EMBL/GenBank/DDBJ whole genome shotgun (WGS) entry which is preliminary data.</text>
</comment>
<keyword evidence="1" id="KW-0732">Signal</keyword>
<proteinExistence type="predicted"/>
<evidence type="ECO:0000313" key="2">
    <source>
        <dbReference type="EMBL" id="KAG7439222.1"/>
    </source>
</evidence>
<dbReference type="RefSeq" id="XP_043032726.1">
    <property type="nucleotide sequence ID" value="XM_043184669.1"/>
</dbReference>
<dbReference type="GeneID" id="66106966"/>
<sequence length="160" mass="17125">MLFLEGCTVAGELLLWLSTWSSFGAQITWDSDHGRLCSEMGSNLKVISIATMCLYCLQALTIDSEVSVEVLVKKLVSNSASEKTSESVVRDMGVERYLKPIVVEDGLVIQVGGVNTGSVFGRGILEGFRADSMSEEIENAVPVSPSVNLAEGNRAVGSHP</sequence>
<organism evidence="2 3">
    <name type="scientific">Guyanagaster necrorhizus</name>
    <dbReference type="NCBI Taxonomy" id="856835"/>
    <lineage>
        <taxon>Eukaryota</taxon>
        <taxon>Fungi</taxon>
        <taxon>Dikarya</taxon>
        <taxon>Basidiomycota</taxon>
        <taxon>Agaricomycotina</taxon>
        <taxon>Agaricomycetes</taxon>
        <taxon>Agaricomycetidae</taxon>
        <taxon>Agaricales</taxon>
        <taxon>Marasmiineae</taxon>
        <taxon>Physalacriaceae</taxon>
        <taxon>Guyanagaster</taxon>
    </lineage>
</organism>